<evidence type="ECO:0000313" key="2">
    <source>
        <dbReference type="EMBL" id="NDW02810.1"/>
    </source>
</evidence>
<protein>
    <submittedName>
        <fullName evidence="2">Type VI secretion system baseplate subunit TssG</fullName>
    </submittedName>
</protein>
<accession>A0A6N9SUT9</accession>
<dbReference type="Pfam" id="PF06996">
    <property type="entry name" value="T6SS_TssG"/>
    <property type="match status" value="1"/>
</dbReference>
<dbReference type="PANTHER" id="PTHR35564:SF4">
    <property type="entry name" value="CYTOPLASMIC PROTEIN"/>
    <property type="match status" value="1"/>
</dbReference>
<sequence>MSAAPLHGPPEHLAAIVGPWLAAKAADDTEALDLIVLLRAIERGSADKPRIGKSRTARDDCVTLGQEPYAAFPAGNVAAVEKRGDRPHVTTRFLGLFGPQGALPLATTLDAIDWRDKGDPAFLRFTEIVSNRFLQLFFRAFADARAIAQNDRPLDDRFYRHLAAVAGLPQPRPGAAEAPAAAIGAAFAGLLSARAKTPAQLSQLISGALRVDVRVVERVPTWLIFEAGEQTRLGAARSSLGRDTALGSRQPSIADKVAIEIRARDLAEYRTLLPGGRRAGRLGELVFLALGRRVETEIRLGIPAHLAPPIALGEAGELGLTAWVSPAKPGPGGETPWRLDARYVPAPTGPPPAEEAEPPEVGP</sequence>
<dbReference type="RefSeq" id="WP_163460456.1">
    <property type="nucleotide sequence ID" value="NZ_JAAAMG010000001.1"/>
</dbReference>
<evidence type="ECO:0000256" key="1">
    <source>
        <dbReference type="SAM" id="MobiDB-lite"/>
    </source>
</evidence>
<keyword evidence="3" id="KW-1185">Reference proteome</keyword>
<dbReference type="PANTHER" id="PTHR35564">
    <property type="match status" value="1"/>
</dbReference>
<proteinExistence type="predicted"/>
<evidence type="ECO:0000313" key="3">
    <source>
        <dbReference type="Proteomes" id="UP000469011"/>
    </source>
</evidence>
<feature type="region of interest" description="Disordered" evidence="1">
    <location>
        <begin position="327"/>
        <end position="363"/>
    </location>
</feature>
<dbReference type="EMBL" id="JAAAMG010000001">
    <property type="protein sequence ID" value="NDW02810.1"/>
    <property type="molecule type" value="Genomic_DNA"/>
</dbReference>
<dbReference type="AlphaFoldDB" id="A0A6N9SUT9"/>
<dbReference type="InterPro" id="IPR010732">
    <property type="entry name" value="T6SS_TssG-like"/>
</dbReference>
<name>A0A6N9SUT9_9HYPH</name>
<gene>
    <name evidence="2" type="primary">tssG</name>
    <name evidence="2" type="ORF">GTK09_00070</name>
</gene>
<comment type="caution">
    <text evidence="2">The sequence shown here is derived from an EMBL/GenBank/DDBJ whole genome shotgun (WGS) entry which is preliminary data.</text>
</comment>
<dbReference type="Proteomes" id="UP000469011">
    <property type="component" value="Unassembled WGS sequence"/>
</dbReference>
<reference evidence="2 3" key="1">
    <citation type="submission" date="2020-01" db="EMBL/GenBank/DDBJ databases">
        <title>Jiella pacifica sp. nov.</title>
        <authorList>
            <person name="Xue Z."/>
            <person name="Zhu S."/>
            <person name="Chen J."/>
            <person name="Yang J."/>
        </authorList>
    </citation>
    <scope>NUCLEOTIDE SEQUENCE [LARGE SCALE GENOMIC DNA]</scope>
    <source>
        <strain evidence="2 3">40Bstr34</strain>
    </source>
</reference>
<organism evidence="2 3">
    <name type="scientific">Jiella pacifica</name>
    <dbReference type="NCBI Taxonomy" id="2696469"/>
    <lineage>
        <taxon>Bacteria</taxon>
        <taxon>Pseudomonadati</taxon>
        <taxon>Pseudomonadota</taxon>
        <taxon>Alphaproteobacteria</taxon>
        <taxon>Hyphomicrobiales</taxon>
        <taxon>Aurantimonadaceae</taxon>
        <taxon>Jiella</taxon>
    </lineage>
</organism>
<feature type="compositionally biased region" description="Acidic residues" evidence="1">
    <location>
        <begin position="354"/>
        <end position="363"/>
    </location>
</feature>
<dbReference type="NCBIfam" id="TIGR03347">
    <property type="entry name" value="VI_chp_1"/>
    <property type="match status" value="1"/>
</dbReference>